<dbReference type="SUPFAM" id="SSF50494">
    <property type="entry name" value="Trypsin-like serine proteases"/>
    <property type="match status" value="1"/>
</dbReference>
<protein>
    <recommendedName>
        <fullName evidence="4">Serine protease</fullName>
    </recommendedName>
</protein>
<evidence type="ECO:0008006" key="4">
    <source>
        <dbReference type="Google" id="ProtNLM"/>
    </source>
</evidence>
<keyword evidence="1" id="KW-0732">Signal</keyword>
<dbReference type="PANTHER" id="PTHR22939">
    <property type="entry name" value="SERINE PROTEASE FAMILY S1C HTRA-RELATED"/>
    <property type="match status" value="1"/>
</dbReference>
<feature type="chain" id="PRO_5046226590" description="Serine protease" evidence="1">
    <location>
        <begin position="21"/>
        <end position="299"/>
    </location>
</feature>
<keyword evidence="3" id="KW-1185">Reference proteome</keyword>
<feature type="signal peptide" evidence="1">
    <location>
        <begin position="1"/>
        <end position="20"/>
    </location>
</feature>
<dbReference type="PANTHER" id="PTHR22939:SF129">
    <property type="entry name" value="SERINE PROTEASE HTRA2, MITOCHONDRIAL"/>
    <property type="match status" value="1"/>
</dbReference>
<evidence type="ECO:0000256" key="1">
    <source>
        <dbReference type="SAM" id="SignalP"/>
    </source>
</evidence>
<dbReference type="Proteomes" id="UP001157125">
    <property type="component" value="Unassembled WGS sequence"/>
</dbReference>
<dbReference type="PRINTS" id="PR00834">
    <property type="entry name" value="PROTEASES2C"/>
</dbReference>
<organism evidence="2 3">
    <name type="scientific">Demequina litorisediminis</name>
    <dbReference type="NCBI Taxonomy" id="1849022"/>
    <lineage>
        <taxon>Bacteria</taxon>
        <taxon>Bacillati</taxon>
        <taxon>Actinomycetota</taxon>
        <taxon>Actinomycetes</taxon>
        <taxon>Micrococcales</taxon>
        <taxon>Demequinaceae</taxon>
        <taxon>Demequina</taxon>
    </lineage>
</organism>
<proteinExistence type="predicted"/>
<evidence type="ECO:0000313" key="2">
    <source>
        <dbReference type="EMBL" id="GMA37212.1"/>
    </source>
</evidence>
<accession>A0ABQ6IH12</accession>
<sequence>MSRLTIVLVAACALTLTGCAALPASPGSVPDNWVPSPSAEPDQNNVALSPDGFTAAQRMTVRVRNIGCGFVSTGSGFALDAFTLVTNRHVVEDSSRLEVSTHDGRLIEVTAAEVTTVADIAIVKTESSLGAAFATPAQEDPIEGDAITVTGYPNGGRLTTTTGVVLGSVKDPLDSEDRGAVGTVLATTAVVQPGSSGSPALNEDGEVVGVVYAKSDTTDQSLHRARLDAQLAARPTAPARAPSRHLRQRLPGVTPVRSGGASLRLRETQFEAVDALCDHVRVSEPRVGRAPARRRPPAG</sequence>
<evidence type="ECO:0000313" key="3">
    <source>
        <dbReference type="Proteomes" id="UP001157125"/>
    </source>
</evidence>
<dbReference type="EMBL" id="BSUN01000001">
    <property type="protein sequence ID" value="GMA37212.1"/>
    <property type="molecule type" value="Genomic_DNA"/>
</dbReference>
<dbReference type="InterPro" id="IPR009003">
    <property type="entry name" value="Peptidase_S1_PA"/>
</dbReference>
<name>A0ABQ6IH12_9MICO</name>
<dbReference type="Gene3D" id="2.40.10.10">
    <property type="entry name" value="Trypsin-like serine proteases"/>
    <property type="match status" value="2"/>
</dbReference>
<comment type="caution">
    <text evidence="2">The sequence shown here is derived from an EMBL/GenBank/DDBJ whole genome shotgun (WGS) entry which is preliminary data.</text>
</comment>
<gene>
    <name evidence="2" type="ORF">GCM10025876_34160</name>
</gene>
<dbReference type="PROSITE" id="PS51257">
    <property type="entry name" value="PROKAR_LIPOPROTEIN"/>
    <property type="match status" value="1"/>
</dbReference>
<dbReference type="RefSeq" id="WP_284329000.1">
    <property type="nucleotide sequence ID" value="NZ_BSUN01000001.1"/>
</dbReference>
<dbReference type="InterPro" id="IPR001940">
    <property type="entry name" value="Peptidase_S1C"/>
</dbReference>
<dbReference type="Pfam" id="PF13365">
    <property type="entry name" value="Trypsin_2"/>
    <property type="match status" value="1"/>
</dbReference>
<reference evidence="3" key="1">
    <citation type="journal article" date="2019" name="Int. J. Syst. Evol. Microbiol.">
        <title>The Global Catalogue of Microorganisms (GCM) 10K type strain sequencing project: providing services to taxonomists for standard genome sequencing and annotation.</title>
        <authorList>
            <consortium name="The Broad Institute Genomics Platform"/>
            <consortium name="The Broad Institute Genome Sequencing Center for Infectious Disease"/>
            <person name="Wu L."/>
            <person name="Ma J."/>
        </authorList>
    </citation>
    <scope>NUCLEOTIDE SEQUENCE [LARGE SCALE GENOMIC DNA]</scope>
    <source>
        <strain evidence="3">NBRC 112299</strain>
    </source>
</reference>
<dbReference type="InterPro" id="IPR043504">
    <property type="entry name" value="Peptidase_S1_PA_chymotrypsin"/>
</dbReference>